<evidence type="ECO:0000256" key="1">
    <source>
        <dbReference type="SAM" id="MobiDB-lite"/>
    </source>
</evidence>
<feature type="compositionally biased region" description="Polar residues" evidence="1">
    <location>
        <begin position="14"/>
        <end position="39"/>
    </location>
</feature>
<gene>
    <name evidence="2" type="primary">ORF9345</name>
</gene>
<feature type="non-terminal residue" evidence="2">
    <location>
        <position position="1"/>
    </location>
</feature>
<name>A0A0B6Y2B1_9EUPU</name>
<organism evidence="2">
    <name type="scientific">Arion vulgaris</name>
    <dbReference type="NCBI Taxonomy" id="1028688"/>
    <lineage>
        <taxon>Eukaryota</taxon>
        <taxon>Metazoa</taxon>
        <taxon>Spiralia</taxon>
        <taxon>Lophotrochozoa</taxon>
        <taxon>Mollusca</taxon>
        <taxon>Gastropoda</taxon>
        <taxon>Heterobranchia</taxon>
        <taxon>Euthyneura</taxon>
        <taxon>Panpulmonata</taxon>
        <taxon>Eupulmonata</taxon>
        <taxon>Stylommatophora</taxon>
        <taxon>Helicina</taxon>
        <taxon>Arionoidea</taxon>
        <taxon>Arionidae</taxon>
        <taxon>Arion</taxon>
    </lineage>
</organism>
<evidence type="ECO:0000313" key="2">
    <source>
        <dbReference type="EMBL" id="CEK49936.1"/>
    </source>
</evidence>
<sequence>DVETAPDGDDHSLTHSSQLKLLQDKSTLQPDSLQHNKIGTIQPHRKHYWIATNGRQARRQSPTINW</sequence>
<feature type="region of interest" description="Disordered" evidence="1">
    <location>
        <begin position="1"/>
        <end position="40"/>
    </location>
</feature>
<reference evidence="2" key="1">
    <citation type="submission" date="2014-12" db="EMBL/GenBank/DDBJ databases">
        <title>Insight into the proteome of Arion vulgaris.</title>
        <authorList>
            <person name="Aradska J."/>
            <person name="Bulat T."/>
            <person name="Smidak R."/>
            <person name="Sarate P."/>
            <person name="Gangsoo J."/>
            <person name="Sialana F."/>
            <person name="Bilban M."/>
            <person name="Lubec G."/>
        </authorList>
    </citation>
    <scope>NUCLEOTIDE SEQUENCE</scope>
    <source>
        <tissue evidence="2">Skin</tissue>
    </source>
</reference>
<proteinExistence type="predicted"/>
<protein>
    <submittedName>
        <fullName evidence="2">Uncharacterized protein</fullName>
    </submittedName>
</protein>
<accession>A0A0B6Y2B1</accession>
<dbReference type="AlphaFoldDB" id="A0A0B6Y2B1"/>
<dbReference type="EMBL" id="HACG01003071">
    <property type="protein sequence ID" value="CEK49936.1"/>
    <property type="molecule type" value="Transcribed_RNA"/>
</dbReference>